<proteinExistence type="inferred from homology"/>
<evidence type="ECO:0000313" key="3">
    <source>
        <dbReference type="Proteomes" id="UP000004318"/>
    </source>
</evidence>
<dbReference type="EMBL" id="AAMO01000009">
    <property type="protein sequence ID" value="EAQ01998.1"/>
    <property type="molecule type" value="Genomic_DNA"/>
</dbReference>
<dbReference type="HOGENOM" id="CLU_2330971_0_0_5"/>
<dbReference type="InterPro" id="IPR041920">
    <property type="entry name" value="ROS/MUCR_sf"/>
</dbReference>
<dbReference type="Pfam" id="PF05443">
    <property type="entry name" value="ROS_MUCR"/>
    <property type="match status" value="1"/>
</dbReference>
<dbReference type="AlphaFoldDB" id="A3U115"/>
<dbReference type="STRING" id="252305.OB2597_20276"/>
<protein>
    <submittedName>
        <fullName evidence="2">Transcriptional regulator</fullName>
    </submittedName>
</protein>
<dbReference type="Gene3D" id="1.10.10.1550">
    <property type="entry name" value="ROS/MUCR transcriptional regulator protein"/>
    <property type="match status" value="1"/>
</dbReference>
<name>A3U115_PSEBH</name>
<sequence length="98" mass="11493">MRERRGLLAWLSVLSRMRRAPGIALRPAVRIEDSVTPNFLVCLETGSRQVLLRRHLRETLRMTPEEYRDRWGLPPEYPMVAANYLRRKAAARQAERHG</sequence>
<reference evidence="2 3" key="1">
    <citation type="journal article" date="2010" name="J. Bacteriol.">
        <title>Genome sequences of Oceanicola granulosus HTCC2516(T) and Oceanicola batsensis HTCC2597(TDelta).</title>
        <authorList>
            <person name="Thrash J.C."/>
            <person name="Cho J.C."/>
            <person name="Vergin K.L."/>
            <person name="Giovannoni S.J."/>
        </authorList>
    </citation>
    <scope>NUCLEOTIDE SEQUENCE [LARGE SCALE GENOMIC DNA]</scope>
    <source>
        <strain evidence="3">ATCC BAA-863 / DSM 15984 / KCTC 12145 / HTCC2597</strain>
    </source>
</reference>
<organism evidence="2 3">
    <name type="scientific">Pseudooceanicola batsensis (strain ATCC BAA-863 / DSM 15984 / KCTC 12145 / HTCC2597)</name>
    <name type="common">Oceanicola batsensis</name>
    <dbReference type="NCBI Taxonomy" id="252305"/>
    <lineage>
        <taxon>Bacteria</taxon>
        <taxon>Pseudomonadati</taxon>
        <taxon>Pseudomonadota</taxon>
        <taxon>Alphaproteobacteria</taxon>
        <taxon>Rhodobacterales</taxon>
        <taxon>Paracoccaceae</taxon>
        <taxon>Pseudooceanicola</taxon>
    </lineage>
</organism>
<evidence type="ECO:0000256" key="1">
    <source>
        <dbReference type="ARBA" id="ARBA00007031"/>
    </source>
</evidence>
<gene>
    <name evidence="2" type="ORF">OB2597_20276</name>
</gene>
<dbReference type="GO" id="GO:0008270">
    <property type="term" value="F:zinc ion binding"/>
    <property type="evidence" value="ECO:0007669"/>
    <property type="project" value="InterPro"/>
</dbReference>
<keyword evidence="3" id="KW-1185">Reference proteome</keyword>
<accession>A3U115</accession>
<dbReference type="Proteomes" id="UP000004318">
    <property type="component" value="Unassembled WGS sequence"/>
</dbReference>
<dbReference type="GO" id="GO:0006355">
    <property type="term" value="P:regulation of DNA-templated transcription"/>
    <property type="evidence" value="ECO:0007669"/>
    <property type="project" value="InterPro"/>
</dbReference>
<comment type="similarity">
    <text evidence="1">Belongs to the ros/MucR family.</text>
</comment>
<dbReference type="InterPro" id="IPR008807">
    <property type="entry name" value="ROS_MUCR"/>
</dbReference>
<comment type="caution">
    <text evidence="2">The sequence shown here is derived from an EMBL/GenBank/DDBJ whole genome shotgun (WGS) entry which is preliminary data.</text>
</comment>
<dbReference type="GO" id="GO:0003677">
    <property type="term" value="F:DNA binding"/>
    <property type="evidence" value="ECO:0007669"/>
    <property type="project" value="InterPro"/>
</dbReference>
<evidence type="ECO:0000313" key="2">
    <source>
        <dbReference type="EMBL" id="EAQ01998.1"/>
    </source>
</evidence>